<name>A0A6L6ILQ7_9ENTR</name>
<evidence type="ECO:0000256" key="11">
    <source>
        <dbReference type="ARBA" id="ARBA00023012"/>
    </source>
</evidence>
<evidence type="ECO:0000313" key="25">
    <source>
        <dbReference type="Proteomes" id="UP000477739"/>
    </source>
</evidence>
<evidence type="ECO:0000256" key="4">
    <source>
        <dbReference type="ARBA" id="ARBA00022519"/>
    </source>
</evidence>
<evidence type="ECO:0000259" key="21">
    <source>
        <dbReference type="PROSITE" id="PS50112"/>
    </source>
</evidence>
<dbReference type="GO" id="GO:0005886">
    <property type="term" value="C:plasma membrane"/>
    <property type="evidence" value="ECO:0007669"/>
    <property type="project" value="UniProtKB-SubCell"/>
</dbReference>
<dbReference type="SUPFAM" id="SSF55785">
    <property type="entry name" value="PYP-like sensor domain (PAS domain)"/>
    <property type="match status" value="1"/>
</dbReference>
<dbReference type="SUPFAM" id="SSF47384">
    <property type="entry name" value="Homodimeric domain of signal transducing histidine kinase"/>
    <property type="match status" value="1"/>
</dbReference>
<keyword evidence="9 13" id="KW-0067">ATP-binding</keyword>
<organism evidence="24 25">
    <name type="scientific">Intestinirhabdus alba</name>
    <dbReference type="NCBI Taxonomy" id="2899544"/>
    <lineage>
        <taxon>Bacteria</taxon>
        <taxon>Pseudomonadati</taxon>
        <taxon>Pseudomonadota</taxon>
        <taxon>Gammaproteobacteria</taxon>
        <taxon>Enterobacterales</taxon>
        <taxon>Enterobacteriaceae</taxon>
        <taxon>Intestinirhabdus</taxon>
    </lineage>
</organism>
<keyword evidence="13" id="KW-0547">Nucleotide-binding</keyword>
<dbReference type="Gene3D" id="1.20.120.160">
    <property type="entry name" value="HPT domain"/>
    <property type="match status" value="1"/>
</dbReference>
<dbReference type="FunFam" id="3.30.565.10:FF:000025">
    <property type="entry name" value="Aerobic respiration control sensor protein"/>
    <property type="match status" value="1"/>
</dbReference>
<dbReference type="InterPro" id="IPR014409">
    <property type="entry name" value="Sig_transdc_His_kin_hyb_ArcB"/>
</dbReference>
<dbReference type="FunFam" id="3.30.450.20:FF:000032">
    <property type="entry name" value="Aerobic respiration control sensor protein"/>
    <property type="match status" value="1"/>
</dbReference>
<protein>
    <recommendedName>
        <fullName evidence="13">Aerobic respiration control sensor protein</fullName>
        <ecNumber evidence="13">2.7.13.3</ecNumber>
    </recommendedName>
</protein>
<evidence type="ECO:0000256" key="8">
    <source>
        <dbReference type="ARBA" id="ARBA00022777"/>
    </source>
</evidence>
<feature type="modified residue" description="Phosphohistidine" evidence="14 15">
    <location>
        <position position="717"/>
    </location>
</feature>
<evidence type="ECO:0000256" key="14">
    <source>
        <dbReference type="PIRSR" id="PIRSR003182-50"/>
    </source>
</evidence>
<keyword evidence="3 13" id="KW-1003">Cell membrane</keyword>
<keyword evidence="4 13" id="KW-0997">Cell inner membrane</keyword>
<dbReference type="FunFam" id="1.10.287.970:FF:000001">
    <property type="entry name" value="Aerobic respiration control sensor protein"/>
    <property type="match status" value="1"/>
</dbReference>
<feature type="transmembrane region" description="Helical" evidence="18">
    <location>
        <begin position="58"/>
        <end position="77"/>
    </location>
</feature>
<evidence type="ECO:0000256" key="3">
    <source>
        <dbReference type="ARBA" id="ARBA00022475"/>
    </source>
</evidence>
<dbReference type="CDD" id="cd16922">
    <property type="entry name" value="HATPase_EvgS-ArcB-TorS-like"/>
    <property type="match status" value="1"/>
</dbReference>
<feature type="modified residue" description="Phosphohistidine; by autocatalysis" evidence="14">
    <location>
        <position position="292"/>
    </location>
</feature>
<evidence type="ECO:0000256" key="18">
    <source>
        <dbReference type="SAM" id="Phobius"/>
    </source>
</evidence>
<evidence type="ECO:0000259" key="19">
    <source>
        <dbReference type="PROSITE" id="PS50109"/>
    </source>
</evidence>
<dbReference type="InterPro" id="IPR011006">
    <property type="entry name" value="CheY-like_superfamily"/>
</dbReference>
<gene>
    <name evidence="24" type="primary">arcB</name>
    <name evidence="24" type="ORF">GJV78_05170</name>
</gene>
<keyword evidence="12 13" id="KW-0472">Membrane</keyword>
<dbReference type="SMART" id="SM00073">
    <property type="entry name" value="HPT"/>
    <property type="match status" value="1"/>
</dbReference>
<comment type="PTM">
    <text evidence="14">Activation requires a sequential transfer of a phosphate group from a His in the primary transmitter domain, to an Asp in the receiver domain and to a His in the secondary transmitter domain.</text>
</comment>
<dbReference type="CDD" id="cd00130">
    <property type="entry name" value="PAS"/>
    <property type="match status" value="1"/>
</dbReference>
<proteinExistence type="predicted"/>
<dbReference type="Gene3D" id="1.10.287.970">
    <property type="entry name" value="His Kinase A (phosphoacceptor) domain"/>
    <property type="match status" value="1"/>
</dbReference>
<dbReference type="InterPro" id="IPR000014">
    <property type="entry name" value="PAS"/>
</dbReference>
<dbReference type="OrthoDB" id="9770795at2"/>
<dbReference type="InterPro" id="IPR003661">
    <property type="entry name" value="HisK_dim/P_dom"/>
</dbReference>
<dbReference type="SMART" id="SM00388">
    <property type="entry name" value="HisKA"/>
    <property type="match status" value="1"/>
</dbReference>
<dbReference type="InterPro" id="IPR036641">
    <property type="entry name" value="HPT_dom_sf"/>
</dbReference>
<accession>A0A6L6ILQ7</accession>
<dbReference type="SUPFAM" id="SSF47226">
    <property type="entry name" value="Histidine-containing phosphotransfer domain, HPT domain"/>
    <property type="match status" value="1"/>
</dbReference>
<keyword evidence="10 18" id="KW-1133">Transmembrane helix</keyword>
<keyword evidence="25" id="KW-1185">Reference proteome</keyword>
<feature type="modified residue" description="4-aspartylphosphate" evidence="14 16">
    <location>
        <position position="576"/>
    </location>
</feature>
<dbReference type="InterPro" id="IPR001789">
    <property type="entry name" value="Sig_transdc_resp-reg_receiver"/>
</dbReference>
<dbReference type="Pfam" id="PF02518">
    <property type="entry name" value="HATPase_c"/>
    <property type="match status" value="1"/>
</dbReference>
<sequence length="778" mass="88087">MKQIRILAQYYVDLMMKLGLVRFSLLLALVLVILAIVVQMAVTMVLHGEVESIDVIRSIFFGLLITPWAVYFLSVVVEQLEESRQRLSRLVQKLEEMRERDLKLNVQLRDNITQLNQEIADREKAEAERHSTFEQLKVEIKEREEAQIRLEQQSSFLRSFLDASPDLVFYRNEDKEFSGCNRAMELLTGKSEKQLIDLKPEEVYSPEAARKVIETDEKVFRHNVSLTYEQWLDYPDGRKACFEIRKVPYYDRVGKRHGLMGFGRDITERKRYQDALESASRDKTTFISTISHELRTPLNGIVGLSRILLDTELTAEQEKYLKTIHVSAVTLGNIFNDIIDMDKMERRKVQLDNQPVDFTSFLADLENLSGLQAQQSGLRFVLEPTLPLPHKVITDGTRLRQILWNLIGNAVKFTQQGQVTVRVRYDAGSILHFEVEDSGIGIPEDEQDKIFAMYYQVKGSHGGKPATGTGIGLAVSRRLAKNMGGDITVSSHPGRGSIFTLTVQAPAVAEEVEDTLEDNDLPLPALNVLLVEDIELNVIVARSVLEKLGNSVDVAMTGKAALEMFSPGEYDLVLLDIQLPDMTGLDISRELIRRYAREDLPPLVALTANVLKDKKEYLEAGMDDVLSKPLSVPALTTMIKKFWDTPDEEVNVVTPEENAKSQALLDIPMLEQYLELVGPRLINDGLAVFEKMMPGYLSVLESNLTARDKKGVVEEGHKIKGAAGSIGLRHLQQLGQQIQSPDLPAWEDNVSEWIEEMKHEWRHDVAVLKAWVENAQKK</sequence>
<dbReference type="FunFam" id="3.40.50.2300:FF:000107">
    <property type="entry name" value="Aerobic respiration control sensor protein"/>
    <property type="match status" value="1"/>
</dbReference>
<comment type="catalytic activity">
    <reaction evidence="1 13">
        <text>ATP + protein L-histidine = ADP + protein N-phospho-L-histidine.</text>
        <dbReference type="EC" id="2.7.13.3"/>
    </reaction>
</comment>
<evidence type="ECO:0000256" key="10">
    <source>
        <dbReference type="ARBA" id="ARBA00022989"/>
    </source>
</evidence>
<dbReference type="PIRSF" id="PIRSF003182">
    <property type="entry name" value="ArcB"/>
    <property type="match status" value="1"/>
</dbReference>
<dbReference type="InterPro" id="IPR013767">
    <property type="entry name" value="PAS_fold"/>
</dbReference>
<dbReference type="PROSITE" id="PS50894">
    <property type="entry name" value="HPT"/>
    <property type="match status" value="1"/>
</dbReference>
<dbReference type="EC" id="2.7.13.3" evidence="13"/>
<dbReference type="SUPFAM" id="SSF55874">
    <property type="entry name" value="ATPase domain of HSP90 chaperone/DNA topoisomerase II/histidine kinase"/>
    <property type="match status" value="1"/>
</dbReference>
<feature type="domain" description="Histidine kinase" evidence="19">
    <location>
        <begin position="289"/>
        <end position="507"/>
    </location>
</feature>
<keyword evidence="5 14" id="KW-0597">Phosphoprotein</keyword>
<dbReference type="PRINTS" id="PR00344">
    <property type="entry name" value="BCTRLSENSOR"/>
</dbReference>
<dbReference type="Proteomes" id="UP000477739">
    <property type="component" value="Unassembled WGS sequence"/>
</dbReference>
<dbReference type="GO" id="GO:0005524">
    <property type="term" value="F:ATP binding"/>
    <property type="evidence" value="ECO:0007669"/>
    <property type="project" value="UniProtKB-UniRule"/>
</dbReference>
<keyword evidence="7 18" id="KW-0812">Transmembrane</keyword>
<dbReference type="PANTHER" id="PTHR43047:SF64">
    <property type="entry name" value="HISTIDINE KINASE CONTAINING CHEY-HOMOLOGOUS RECEIVER DOMAIN AND PAS DOMAIN-RELATED"/>
    <property type="match status" value="1"/>
</dbReference>
<feature type="domain" description="PAC" evidence="22">
    <location>
        <begin position="226"/>
        <end position="278"/>
    </location>
</feature>
<evidence type="ECO:0000256" key="13">
    <source>
        <dbReference type="PIRNR" id="PIRNR003182"/>
    </source>
</evidence>
<evidence type="ECO:0000256" key="2">
    <source>
        <dbReference type="ARBA" id="ARBA00004429"/>
    </source>
</evidence>
<reference evidence="24 25" key="1">
    <citation type="submission" date="2019-11" db="EMBL/GenBank/DDBJ databases">
        <title>Escherichia alba sp. nov. isolated from the gut of plastic-eating superworms Zophobas atratus.</title>
        <authorList>
            <person name="Yang Y."/>
        </authorList>
    </citation>
    <scope>NUCLEOTIDE SEQUENCE [LARGE SCALE GENOMIC DNA]</scope>
    <source>
        <strain evidence="25">BIT-B35</strain>
    </source>
</reference>
<dbReference type="PROSITE" id="PS50110">
    <property type="entry name" value="RESPONSE_REGULATORY"/>
    <property type="match status" value="1"/>
</dbReference>
<evidence type="ECO:0000259" key="23">
    <source>
        <dbReference type="PROSITE" id="PS50894"/>
    </source>
</evidence>
<dbReference type="GO" id="GO:0000155">
    <property type="term" value="F:phosphorelay sensor kinase activity"/>
    <property type="evidence" value="ECO:0007669"/>
    <property type="project" value="UniProtKB-UniRule"/>
</dbReference>
<dbReference type="InterPro" id="IPR008207">
    <property type="entry name" value="Sig_transdc_His_kin_Hpt_dom"/>
</dbReference>
<dbReference type="SMART" id="SM00448">
    <property type="entry name" value="REC"/>
    <property type="match status" value="1"/>
</dbReference>
<evidence type="ECO:0000256" key="16">
    <source>
        <dbReference type="PROSITE-ProRule" id="PRU00169"/>
    </source>
</evidence>
<evidence type="ECO:0000256" key="15">
    <source>
        <dbReference type="PROSITE-ProRule" id="PRU00110"/>
    </source>
</evidence>
<dbReference type="NCBIfam" id="NF008302">
    <property type="entry name" value="PRK11091.1"/>
    <property type="match status" value="1"/>
</dbReference>
<dbReference type="PROSITE" id="PS50112">
    <property type="entry name" value="PAS"/>
    <property type="match status" value="1"/>
</dbReference>
<dbReference type="CDD" id="cd00088">
    <property type="entry name" value="HPT"/>
    <property type="match status" value="1"/>
</dbReference>
<dbReference type="InterPro" id="IPR000700">
    <property type="entry name" value="PAS-assoc_C"/>
</dbReference>
<keyword evidence="8 13" id="KW-0418">Kinase</keyword>
<dbReference type="Pfam" id="PF18415">
    <property type="entry name" value="HKR_ArcB_TM"/>
    <property type="match status" value="1"/>
</dbReference>
<dbReference type="InterPro" id="IPR027460">
    <property type="entry name" value="ArcB_TM_sf"/>
</dbReference>
<evidence type="ECO:0000256" key="7">
    <source>
        <dbReference type="ARBA" id="ARBA00022692"/>
    </source>
</evidence>
<dbReference type="EMBL" id="WMJZ01000005">
    <property type="protein sequence ID" value="MTH45663.1"/>
    <property type="molecule type" value="Genomic_DNA"/>
</dbReference>
<evidence type="ECO:0000256" key="12">
    <source>
        <dbReference type="ARBA" id="ARBA00023136"/>
    </source>
</evidence>
<dbReference type="InterPro" id="IPR004358">
    <property type="entry name" value="Sig_transdc_His_kin-like_C"/>
</dbReference>
<dbReference type="RefSeq" id="WP_155107319.1">
    <property type="nucleotide sequence ID" value="NZ_WMJZ01000005.1"/>
</dbReference>
<evidence type="ECO:0000256" key="6">
    <source>
        <dbReference type="ARBA" id="ARBA00022679"/>
    </source>
</evidence>
<feature type="transmembrane region" description="Helical" evidence="18">
    <location>
        <begin position="20"/>
        <end position="46"/>
    </location>
</feature>
<dbReference type="Pfam" id="PF00989">
    <property type="entry name" value="PAS"/>
    <property type="match status" value="1"/>
</dbReference>
<dbReference type="SUPFAM" id="SSF52172">
    <property type="entry name" value="CheY-like"/>
    <property type="match status" value="1"/>
</dbReference>
<keyword evidence="6 13" id="KW-0808">Transferase</keyword>
<keyword evidence="13" id="KW-0805">Transcription regulation</keyword>
<evidence type="ECO:0000259" key="20">
    <source>
        <dbReference type="PROSITE" id="PS50110"/>
    </source>
</evidence>
<comment type="caution">
    <text evidence="24">The sequence shown here is derived from an EMBL/GenBank/DDBJ whole genome shotgun (WGS) entry which is preliminary data.</text>
</comment>
<feature type="domain" description="PAS" evidence="21">
    <location>
        <begin position="153"/>
        <end position="223"/>
    </location>
</feature>
<dbReference type="InterPro" id="IPR036097">
    <property type="entry name" value="HisK_dim/P_sf"/>
</dbReference>
<dbReference type="Gene3D" id="1.10.287.130">
    <property type="match status" value="1"/>
</dbReference>
<evidence type="ECO:0000313" key="24">
    <source>
        <dbReference type="EMBL" id="MTH45663.1"/>
    </source>
</evidence>
<dbReference type="InterPro" id="IPR005467">
    <property type="entry name" value="His_kinase_dom"/>
</dbReference>
<dbReference type="SMART" id="SM00387">
    <property type="entry name" value="HATPase_c"/>
    <property type="match status" value="1"/>
</dbReference>
<comment type="subcellular location">
    <subcellularLocation>
        <location evidence="2 13">Cell inner membrane</location>
        <topology evidence="2 13">Multi-pass membrane protein</topology>
    </subcellularLocation>
</comment>
<dbReference type="Gene3D" id="3.30.565.10">
    <property type="entry name" value="Histidine kinase-like ATPase, C-terminal domain"/>
    <property type="match status" value="1"/>
</dbReference>
<dbReference type="PANTHER" id="PTHR43047">
    <property type="entry name" value="TWO-COMPONENT HISTIDINE PROTEIN KINASE"/>
    <property type="match status" value="1"/>
</dbReference>
<evidence type="ECO:0000256" key="17">
    <source>
        <dbReference type="SAM" id="Coils"/>
    </source>
</evidence>
<dbReference type="CDD" id="cd00082">
    <property type="entry name" value="HisKA"/>
    <property type="match status" value="1"/>
</dbReference>
<dbReference type="SMART" id="SM00091">
    <property type="entry name" value="PAS"/>
    <property type="match status" value="1"/>
</dbReference>
<evidence type="ECO:0000259" key="22">
    <source>
        <dbReference type="PROSITE" id="PS50113"/>
    </source>
</evidence>
<evidence type="ECO:0000256" key="1">
    <source>
        <dbReference type="ARBA" id="ARBA00000085"/>
    </source>
</evidence>
<dbReference type="Pfam" id="PF00512">
    <property type="entry name" value="HisKA"/>
    <property type="match status" value="1"/>
</dbReference>
<dbReference type="InterPro" id="IPR035965">
    <property type="entry name" value="PAS-like_dom_sf"/>
</dbReference>
<keyword evidence="13" id="KW-0804">Transcription</keyword>
<dbReference type="FunFam" id="1.10.287.130:FF:000016">
    <property type="entry name" value="Aerobic respiration control sensor protein"/>
    <property type="match status" value="1"/>
</dbReference>
<dbReference type="Gene3D" id="3.40.50.2300">
    <property type="match status" value="1"/>
</dbReference>
<dbReference type="InterPro" id="IPR040642">
    <property type="entry name" value="HKR_ArcB_TM"/>
</dbReference>
<feature type="domain" description="Response regulatory" evidence="20">
    <location>
        <begin position="527"/>
        <end position="643"/>
    </location>
</feature>
<evidence type="ECO:0000256" key="5">
    <source>
        <dbReference type="ARBA" id="ARBA00022553"/>
    </source>
</evidence>
<dbReference type="Gene3D" id="3.30.450.20">
    <property type="entry name" value="PAS domain"/>
    <property type="match status" value="1"/>
</dbReference>
<evidence type="ECO:0000256" key="9">
    <source>
        <dbReference type="ARBA" id="ARBA00022840"/>
    </source>
</evidence>
<dbReference type="NCBIfam" id="TIGR00229">
    <property type="entry name" value="sensory_box"/>
    <property type="match status" value="1"/>
</dbReference>
<dbReference type="GO" id="GO:0006355">
    <property type="term" value="P:regulation of DNA-templated transcription"/>
    <property type="evidence" value="ECO:0007669"/>
    <property type="project" value="InterPro"/>
</dbReference>
<keyword evidence="17" id="KW-0175">Coiled coil</keyword>
<dbReference type="AlphaFoldDB" id="A0A6L6ILQ7"/>
<dbReference type="PROSITE" id="PS50113">
    <property type="entry name" value="PAC"/>
    <property type="match status" value="1"/>
</dbReference>
<dbReference type="InterPro" id="IPR003594">
    <property type="entry name" value="HATPase_dom"/>
</dbReference>
<feature type="coiled-coil region" evidence="17">
    <location>
        <begin position="77"/>
        <end position="153"/>
    </location>
</feature>
<dbReference type="Pfam" id="PF01627">
    <property type="entry name" value="Hpt"/>
    <property type="match status" value="1"/>
</dbReference>
<keyword evidence="11 13" id="KW-0902">Two-component regulatory system</keyword>
<dbReference type="PROSITE" id="PS50109">
    <property type="entry name" value="HIS_KIN"/>
    <property type="match status" value="1"/>
</dbReference>
<dbReference type="InterPro" id="IPR036890">
    <property type="entry name" value="HATPase_C_sf"/>
</dbReference>
<feature type="domain" description="HPt" evidence="23">
    <location>
        <begin position="678"/>
        <end position="771"/>
    </location>
</feature>
<dbReference type="CDD" id="cd17546">
    <property type="entry name" value="REC_hyHK_CKI1_RcsC-like"/>
    <property type="match status" value="1"/>
</dbReference>
<dbReference type="Pfam" id="PF00072">
    <property type="entry name" value="Response_reg"/>
    <property type="match status" value="1"/>
</dbReference>